<dbReference type="AlphaFoldDB" id="A0A2W1JX10"/>
<keyword evidence="2" id="KW-1185">Reference proteome</keyword>
<dbReference type="EMBL" id="PQWO01000008">
    <property type="protein sequence ID" value="PZD72897.1"/>
    <property type="molecule type" value="Genomic_DNA"/>
</dbReference>
<name>A0A2W1JX10_9CYAN</name>
<dbReference type="Proteomes" id="UP000248857">
    <property type="component" value="Unassembled WGS sequence"/>
</dbReference>
<dbReference type="OrthoDB" id="459915at2"/>
<protein>
    <recommendedName>
        <fullName evidence="3">DUF4926 domain-containing protein</fullName>
    </recommendedName>
</protein>
<organism evidence="1 2">
    <name type="scientific">Acaryochloris thomasi RCC1774</name>
    <dbReference type="NCBI Taxonomy" id="1764569"/>
    <lineage>
        <taxon>Bacteria</taxon>
        <taxon>Bacillati</taxon>
        <taxon>Cyanobacteriota</taxon>
        <taxon>Cyanophyceae</taxon>
        <taxon>Acaryochloridales</taxon>
        <taxon>Acaryochloridaceae</taxon>
        <taxon>Acaryochloris</taxon>
        <taxon>Acaryochloris thomasi</taxon>
    </lineage>
</organism>
<accession>A0A2W1JX10</accession>
<sequence>MTSSKLIQTCIHSEVRLLGDIKADFSDRHIPKGTRGTIVERYDKPDAVAVDLAIPDTGLVGGYRYENVILTPPQFEIIKR</sequence>
<evidence type="ECO:0000313" key="2">
    <source>
        <dbReference type="Proteomes" id="UP000248857"/>
    </source>
</evidence>
<evidence type="ECO:0000313" key="1">
    <source>
        <dbReference type="EMBL" id="PZD72897.1"/>
    </source>
</evidence>
<dbReference type="RefSeq" id="WP_110986619.1">
    <property type="nucleotide sequence ID" value="NZ_CAWNWM010000008.1"/>
</dbReference>
<proteinExistence type="predicted"/>
<comment type="caution">
    <text evidence="1">The sequence shown here is derived from an EMBL/GenBank/DDBJ whole genome shotgun (WGS) entry which is preliminary data.</text>
</comment>
<evidence type="ECO:0008006" key="3">
    <source>
        <dbReference type="Google" id="ProtNLM"/>
    </source>
</evidence>
<reference evidence="1 2" key="1">
    <citation type="journal article" date="2018" name="Sci. Rep.">
        <title>A novel species of the marine cyanobacterium Acaryochloris with a unique pigment content and lifestyle.</title>
        <authorList>
            <person name="Partensky F."/>
            <person name="Six C."/>
            <person name="Ratin M."/>
            <person name="Garczarek L."/>
            <person name="Vaulot D."/>
            <person name="Probert I."/>
            <person name="Calteau A."/>
            <person name="Gourvil P."/>
            <person name="Marie D."/>
            <person name="Grebert T."/>
            <person name="Bouchier C."/>
            <person name="Le Panse S."/>
            <person name="Gachenot M."/>
            <person name="Rodriguez F."/>
            <person name="Garrido J.L."/>
        </authorList>
    </citation>
    <scope>NUCLEOTIDE SEQUENCE [LARGE SCALE GENOMIC DNA]</scope>
    <source>
        <strain evidence="1 2">RCC1774</strain>
    </source>
</reference>
<gene>
    <name evidence="1" type="ORF">C1752_03164</name>
</gene>